<evidence type="ECO:0000259" key="7">
    <source>
        <dbReference type="PROSITE" id="PS50111"/>
    </source>
</evidence>
<feature type="transmembrane region" description="Helical" evidence="6">
    <location>
        <begin position="17"/>
        <end position="39"/>
    </location>
</feature>
<evidence type="ECO:0000256" key="6">
    <source>
        <dbReference type="SAM" id="Phobius"/>
    </source>
</evidence>
<dbReference type="PRINTS" id="PR00260">
    <property type="entry name" value="CHEMTRNSDUCR"/>
</dbReference>
<evidence type="ECO:0000256" key="1">
    <source>
        <dbReference type="ARBA" id="ARBA00004370"/>
    </source>
</evidence>
<dbReference type="GO" id="GO:0007165">
    <property type="term" value="P:signal transduction"/>
    <property type="evidence" value="ECO:0007669"/>
    <property type="project" value="UniProtKB-KW"/>
</dbReference>
<feature type="region of interest" description="Disordered" evidence="5">
    <location>
        <begin position="453"/>
        <end position="496"/>
    </location>
</feature>
<evidence type="ECO:0000256" key="5">
    <source>
        <dbReference type="SAM" id="MobiDB-lite"/>
    </source>
</evidence>
<feature type="transmembrane region" description="Helical" evidence="6">
    <location>
        <begin position="45"/>
        <end position="65"/>
    </location>
</feature>
<dbReference type="SUPFAM" id="SSF58104">
    <property type="entry name" value="Methyl-accepting chemotaxis protein (MCP) signaling domain"/>
    <property type="match status" value="1"/>
</dbReference>
<evidence type="ECO:0000256" key="4">
    <source>
        <dbReference type="PROSITE-ProRule" id="PRU00284"/>
    </source>
</evidence>
<keyword evidence="4" id="KW-0807">Transducer</keyword>
<dbReference type="AlphaFoldDB" id="A0A3S2YBG8"/>
<proteinExistence type="inferred from homology"/>
<dbReference type="InterPro" id="IPR004089">
    <property type="entry name" value="MCPsignal_dom"/>
</dbReference>
<keyword evidence="6" id="KW-1133">Transmembrane helix</keyword>
<dbReference type="InterPro" id="IPR051310">
    <property type="entry name" value="MCP_chemotaxis"/>
</dbReference>
<keyword evidence="6" id="KW-0812">Transmembrane</keyword>
<dbReference type="GO" id="GO:0006935">
    <property type="term" value="P:chemotaxis"/>
    <property type="evidence" value="ECO:0007669"/>
    <property type="project" value="UniProtKB-KW"/>
</dbReference>
<comment type="subcellular location">
    <subcellularLocation>
        <location evidence="1">Membrane</location>
    </subcellularLocation>
</comment>
<evidence type="ECO:0000313" key="10">
    <source>
        <dbReference type="Proteomes" id="UP000282837"/>
    </source>
</evidence>
<dbReference type="PROSITE" id="PS50885">
    <property type="entry name" value="HAMP"/>
    <property type="match status" value="2"/>
</dbReference>
<dbReference type="SMART" id="SM00304">
    <property type="entry name" value="HAMP"/>
    <property type="match status" value="2"/>
</dbReference>
<feature type="domain" description="Methyl-accepting transducer" evidence="7">
    <location>
        <begin position="179"/>
        <end position="408"/>
    </location>
</feature>
<protein>
    <submittedName>
        <fullName evidence="9">Methyl-accepting chemotaxis protein</fullName>
    </submittedName>
</protein>
<dbReference type="FunFam" id="1.10.287.950:FF:000001">
    <property type="entry name" value="Methyl-accepting chemotaxis sensory transducer"/>
    <property type="match status" value="1"/>
</dbReference>
<sequence length="496" mass="51857">MLDWFEKEAPIREKFRALLFVLSACGALGVLGVVLLAFGLVNSTIAIGLSVLGLLGIIVTISAASERISTPYMSMVERMEAMAQGDFSSPVHYTEYRDCVGRMARTVVSWRDRANAGAESRAAQAVIVEKLSAALKQMSANQLDCIIREPFPAGHDELRQDFNAAATSLAQALESVRASAAGVLTGANEIHTASHDLSSRNEQQAATLEETAAAMNQVTEGVKESAKSANEVQKSITEAHQEATEGGMVVTRAIEAMAAIERSAQEINQIIGVIDGIAFQTNLLALNAGVEAARAGDAGKGFAVVANEVRALAQRSADAAKDIKALITTSTEQVSGGVGLVRETGTLLGRIVERVGEITTLVSDIANNANVQAAGLDMVNNAVGEMDRVTQQNAAMVEQSTAAARSLADEARELNSVVSRFRTGLAHGGGNYAAAASYSPAQSSGDAVPFIRSSQRSAPRAPAGRTAFAPQAPATMGNLALKPSASSAPAEDWSEF</sequence>
<comment type="similarity">
    <text evidence="3">Belongs to the methyl-accepting chemotaxis (MCP) protein family.</text>
</comment>
<dbReference type="Pfam" id="PF00015">
    <property type="entry name" value="MCPsignal"/>
    <property type="match status" value="1"/>
</dbReference>
<keyword evidence="6" id="KW-0472">Membrane</keyword>
<dbReference type="Gene3D" id="6.10.340.10">
    <property type="match status" value="1"/>
</dbReference>
<dbReference type="GO" id="GO:0016020">
    <property type="term" value="C:membrane"/>
    <property type="evidence" value="ECO:0007669"/>
    <property type="project" value="UniProtKB-SubCell"/>
</dbReference>
<gene>
    <name evidence="9" type="ORF">EOE18_01865</name>
</gene>
<dbReference type="RefSeq" id="WP_127705583.1">
    <property type="nucleotide sequence ID" value="NZ_SACO01000001.1"/>
</dbReference>
<keyword evidence="2" id="KW-0145">Chemotaxis</keyword>
<accession>A0A3S2YBG8</accession>
<evidence type="ECO:0000256" key="3">
    <source>
        <dbReference type="ARBA" id="ARBA00029447"/>
    </source>
</evidence>
<organism evidence="9 10">
    <name type="scientific">Novosphingobium umbonatum</name>
    <dbReference type="NCBI Taxonomy" id="1908524"/>
    <lineage>
        <taxon>Bacteria</taxon>
        <taxon>Pseudomonadati</taxon>
        <taxon>Pseudomonadota</taxon>
        <taxon>Alphaproteobacteria</taxon>
        <taxon>Sphingomonadales</taxon>
        <taxon>Sphingomonadaceae</taxon>
        <taxon>Novosphingobium</taxon>
    </lineage>
</organism>
<feature type="domain" description="HAMP" evidence="8">
    <location>
        <begin position="66"/>
        <end position="119"/>
    </location>
</feature>
<evidence type="ECO:0000256" key="2">
    <source>
        <dbReference type="ARBA" id="ARBA00022500"/>
    </source>
</evidence>
<dbReference type="SMART" id="SM00283">
    <property type="entry name" value="MA"/>
    <property type="match status" value="1"/>
</dbReference>
<feature type="domain" description="HAMP" evidence="8">
    <location>
        <begin position="128"/>
        <end position="174"/>
    </location>
</feature>
<reference evidence="9 10" key="1">
    <citation type="submission" date="2019-01" db="EMBL/GenBank/DDBJ databases">
        <authorList>
            <person name="Chen W.-M."/>
        </authorList>
    </citation>
    <scope>NUCLEOTIDE SEQUENCE [LARGE SCALE GENOMIC DNA]</scope>
    <source>
        <strain evidence="9 10">FSY-9</strain>
    </source>
</reference>
<evidence type="ECO:0000259" key="8">
    <source>
        <dbReference type="PROSITE" id="PS50885"/>
    </source>
</evidence>
<dbReference type="InterPro" id="IPR004090">
    <property type="entry name" value="Chemotax_Me-accpt_rcpt"/>
</dbReference>
<dbReference type="InterPro" id="IPR003660">
    <property type="entry name" value="HAMP_dom"/>
</dbReference>
<dbReference type="PROSITE" id="PS50111">
    <property type="entry name" value="CHEMOTAXIS_TRANSDUC_2"/>
    <property type="match status" value="1"/>
</dbReference>
<dbReference type="CDD" id="cd11386">
    <property type="entry name" value="MCP_signal"/>
    <property type="match status" value="1"/>
</dbReference>
<dbReference type="Gene3D" id="1.10.287.950">
    <property type="entry name" value="Methyl-accepting chemotaxis protein"/>
    <property type="match status" value="1"/>
</dbReference>
<dbReference type="EMBL" id="SACO01000001">
    <property type="protein sequence ID" value="RVU07846.1"/>
    <property type="molecule type" value="Genomic_DNA"/>
</dbReference>
<dbReference type="GO" id="GO:0004888">
    <property type="term" value="F:transmembrane signaling receptor activity"/>
    <property type="evidence" value="ECO:0007669"/>
    <property type="project" value="InterPro"/>
</dbReference>
<evidence type="ECO:0000313" key="9">
    <source>
        <dbReference type="EMBL" id="RVU07846.1"/>
    </source>
</evidence>
<dbReference type="Proteomes" id="UP000282837">
    <property type="component" value="Unassembled WGS sequence"/>
</dbReference>
<dbReference type="PANTHER" id="PTHR43531">
    <property type="entry name" value="PROTEIN ICFG"/>
    <property type="match status" value="1"/>
</dbReference>
<dbReference type="OrthoDB" id="5292010at2"/>
<comment type="caution">
    <text evidence="9">The sequence shown here is derived from an EMBL/GenBank/DDBJ whole genome shotgun (WGS) entry which is preliminary data.</text>
</comment>
<keyword evidence="10" id="KW-1185">Reference proteome</keyword>
<dbReference type="PANTHER" id="PTHR43531:SF11">
    <property type="entry name" value="METHYL-ACCEPTING CHEMOTAXIS PROTEIN 3"/>
    <property type="match status" value="1"/>
</dbReference>
<name>A0A3S2YBG8_9SPHN</name>